<dbReference type="STRING" id="1230905.A0A1G4IZR8"/>
<keyword evidence="2" id="KW-1185">Reference proteome</keyword>
<dbReference type="InterPro" id="IPR018607">
    <property type="entry name" value="Ctf8"/>
</dbReference>
<dbReference type="Pfam" id="PF09696">
    <property type="entry name" value="Ctf8"/>
    <property type="match status" value="1"/>
</dbReference>
<protein>
    <submittedName>
        <fullName evidence="1">LAMI_0C00892g1_1</fullName>
    </submittedName>
</protein>
<evidence type="ECO:0000313" key="2">
    <source>
        <dbReference type="Proteomes" id="UP000191024"/>
    </source>
</evidence>
<organism evidence="1 2">
    <name type="scientific">Lachancea mirantina</name>
    <dbReference type="NCBI Taxonomy" id="1230905"/>
    <lineage>
        <taxon>Eukaryota</taxon>
        <taxon>Fungi</taxon>
        <taxon>Dikarya</taxon>
        <taxon>Ascomycota</taxon>
        <taxon>Saccharomycotina</taxon>
        <taxon>Saccharomycetes</taxon>
        <taxon>Saccharomycetales</taxon>
        <taxon>Saccharomycetaceae</taxon>
        <taxon>Lachancea</taxon>
    </lineage>
</organism>
<sequence length="131" mass="15190">MPSVELSTSQIRRVLKNDLERPVSITTPFGNMLLEIQGDLDFPAESPRYDPQRIFSKYQDDQIVRFGRLIIEADYKKATLYIGEKQRLLGSIMKLETPLGLLKFNQDSTTVELEDIIQFKIIFKDRPLPIM</sequence>
<accession>A0A1G4IZR8</accession>
<dbReference type="GO" id="GO:0031390">
    <property type="term" value="C:Ctf18 RFC-like complex"/>
    <property type="evidence" value="ECO:0007669"/>
    <property type="project" value="InterPro"/>
</dbReference>
<gene>
    <name evidence="1" type="ORF">LAMI_0C00892G</name>
</gene>
<proteinExistence type="predicted"/>
<dbReference type="OrthoDB" id="121932at2759"/>
<dbReference type="Proteomes" id="UP000191024">
    <property type="component" value="Chromosome C"/>
</dbReference>
<evidence type="ECO:0000313" key="1">
    <source>
        <dbReference type="EMBL" id="SCU82784.1"/>
    </source>
</evidence>
<reference evidence="2" key="1">
    <citation type="submission" date="2016-03" db="EMBL/GenBank/DDBJ databases">
        <authorList>
            <person name="Devillers H."/>
        </authorList>
    </citation>
    <scope>NUCLEOTIDE SEQUENCE [LARGE SCALE GENOMIC DNA]</scope>
</reference>
<dbReference type="AlphaFoldDB" id="A0A1G4IZR8"/>
<dbReference type="EMBL" id="LT598466">
    <property type="protein sequence ID" value="SCU82784.1"/>
    <property type="molecule type" value="Genomic_DNA"/>
</dbReference>
<dbReference type="GO" id="GO:0007064">
    <property type="term" value="P:mitotic sister chromatid cohesion"/>
    <property type="evidence" value="ECO:0007669"/>
    <property type="project" value="InterPro"/>
</dbReference>
<name>A0A1G4IZR8_9SACH</name>